<comment type="similarity">
    <text evidence="1">Belongs to the LysR transcriptional regulatory family.</text>
</comment>
<keyword evidence="2" id="KW-0805">Transcription regulation</keyword>
<dbReference type="PANTHER" id="PTHR30126:SF78">
    <property type="entry name" value="HTH LYSR-TYPE DOMAIN-CONTAINING PROTEIN"/>
    <property type="match status" value="1"/>
</dbReference>
<dbReference type="Proteomes" id="UP000247523">
    <property type="component" value="Unassembled WGS sequence"/>
</dbReference>
<dbReference type="EMBL" id="NOKA02000012">
    <property type="protein sequence ID" value="RDY31646.1"/>
    <property type="molecule type" value="Genomic_DNA"/>
</dbReference>
<evidence type="ECO:0000256" key="2">
    <source>
        <dbReference type="ARBA" id="ARBA00023015"/>
    </source>
</evidence>
<dbReference type="Pfam" id="PF00126">
    <property type="entry name" value="HTH_1"/>
    <property type="match status" value="1"/>
</dbReference>
<evidence type="ECO:0000313" key="6">
    <source>
        <dbReference type="EMBL" id="RDY31646.1"/>
    </source>
</evidence>
<dbReference type="PANTHER" id="PTHR30126">
    <property type="entry name" value="HTH-TYPE TRANSCRIPTIONAL REGULATOR"/>
    <property type="match status" value="1"/>
</dbReference>
<evidence type="ECO:0000313" key="7">
    <source>
        <dbReference type="Proteomes" id="UP000216411"/>
    </source>
</evidence>
<evidence type="ECO:0000313" key="8">
    <source>
        <dbReference type="Proteomes" id="UP000247523"/>
    </source>
</evidence>
<organism evidence="5 8">
    <name type="scientific">Lachnotalea glycerini</name>
    <dbReference type="NCBI Taxonomy" id="1763509"/>
    <lineage>
        <taxon>Bacteria</taxon>
        <taxon>Bacillati</taxon>
        <taxon>Bacillota</taxon>
        <taxon>Clostridia</taxon>
        <taxon>Lachnospirales</taxon>
        <taxon>Lachnospiraceae</taxon>
        <taxon>Lachnotalea</taxon>
    </lineage>
</organism>
<dbReference type="InterPro" id="IPR036390">
    <property type="entry name" value="WH_DNA-bd_sf"/>
</dbReference>
<dbReference type="AlphaFoldDB" id="A0A255I7Z7"/>
<keyword evidence="7" id="KW-1185">Reference proteome</keyword>
<dbReference type="GO" id="GO:0000976">
    <property type="term" value="F:transcription cis-regulatory region binding"/>
    <property type="evidence" value="ECO:0007669"/>
    <property type="project" value="TreeGrafter"/>
</dbReference>
<dbReference type="SUPFAM" id="SSF53850">
    <property type="entry name" value="Periplasmic binding protein-like II"/>
    <property type="match status" value="1"/>
</dbReference>
<protein>
    <submittedName>
        <fullName evidence="5">DNA-binding transcriptional LysR family regulator</fullName>
    </submittedName>
    <submittedName>
        <fullName evidence="6">LysR family transcriptional regulator</fullName>
    </submittedName>
</protein>
<comment type="caution">
    <text evidence="5">The sequence shown here is derived from an EMBL/GenBank/DDBJ whole genome shotgun (WGS) entry which is preliminary data.</text>
</comment>
<reference evidence="6 7" key="1">
    <citation type="journal article" date="2017" name="Genome Announc.">
        <title>Draft Genome Sequence of a Sporulating and Motile Strain of Lachnotalea glycerini Isolated from Water in Quebec City, Canada.</title>
        <authorList>
            <person name="Maheux A.F."/>
            <person name="Boudreau D.K."/>
            <person name="Berube E."/>
            <person name="Boissinot M."/>
            <person name="Raymond F."/>
            <person name="Brodeur S."/>
            <person name="Corbeil J."/>
            <person name="Isabel S."/>
            <person name="Omar R.F."/>
            <person name="Bergeron M.G."/>
        </authorList>
    </citation>
    <scope>NUCLEOTIDE SEQUENCE [LARGE SCALE GENOMIC DNA]</scope>
    <source>
        <strain evidence="6 7">CCRI-19302</strain>
    </source>
</reference>
<dbReference type="RefSeq" id="WP_094378504.1">
    <property type="nucleotide sequence ID" value="NZ_NOKA02000012.1"/>
</dbReference>
<evidence type="ECO:0000259" key="4">
    <source>
        <dbReference type="PROSITE" id="PS50931"/>
    </source>
</evidence>
<dbReference type="EMBL" id="QICS01000004">
    <property type="protein sequence ID" value="PXV91193.1"/>
    <property type="molecule type" value="Genomic_DNA"/>
</dbReference>
<proteinExistence type="inferred from homology"/>
<reference evidence="6" key="3">
    <citation type="submission" date="2018-07" db="EMBL/GenBank/DDBJ databases">
        <authorList>
            <person name="Quirk P.G."/>
            <person name="Krulwich T.A."/>
        </authorList>
    </citation>
    <scope>NUCLEOTIDE SEQUENCE</scope>
    <source>
        <strain evidence="6">CCRI-19302</strain>
    </source>
</reference>
<accession>A0A255I7Z7</accession>
<keyword evidence="3" id="KW-0804">Transcription</keyword>
<dbReference type="SUPFAM" id="SSF46785">
    <property type="entry name" value="Winged helix' DNA-binding domain"/>
    <property type="match status" value="1"/>
</dbReference>
<dbReference type="PRINTS" id="PR00039">
    <property type="entry name" value="HTHLYSR"/>
</dbReference>
<name>A0A255I7Z7_9FIRM</name>
<keyword evidence="5" id="KW-0238">DNA-binding</keyword>
<dbReference type="GO" id="GO:0003700">
    <property type="term" value="F:DNA-binding transcription factor activity"/>
    <property type="evidence" value="ECO:0007669"/>
    <property type="project" value="InterPro"/>
</dbReference>
<reference evidence="5 8" key="2">
    <citation type="submission" date="2018-05" db="EMBL/GenBank/DDBJ databases">
        <title>Genomic Encyclopedia of Type Strains, Phase IV (KMG-IV): sequencing the most valuable type-strain genomes for metagenomic binning, comparative biology and taxonomic classification.</title>
        <authorList>
            <person name="Goeker M."/>
        </authorList>
    </citation>
    <scope>NUCLEOTIDE SEQUENCE [LARGE SCALE GENOMIC DNA]</scope>
    <source>
        <strain evidence="5 8">DSM 28816</strain>
    </source>
</reference>
<dbReference type="InterPro" id="IPR036388">
    <property type="entry name" value="WH-like_DNA-bd_sf"/>
</dbReference>
<sequence>MDYDLLETFVLLCENRNLTKTAELLYKTQPTITSRIKTLEEKLGYSLIVRGKGKKNVEITRKGGEFLIIAQKFLNLYEEIEVVQEKLSKTLLVSSISSLGSPIVANVCKKMAEDEEVNISIFTYQTIEAYELIAKKELDVAFVSEARNVNGVMCEPVFMQDYYVIRPCKNPEGIKKICTEDLDVNYEIYQRWSDDFKMWHDYKFASKKPRIEVDSCALLKQFLTNETYWSIIQRSNLLLLNQEMSLQIYNLIDSPPARICYMLTNYYPDRGNIYLLKKMKKLLHQYAFDNDLQLTPN</sequence>
<feature type="domain" description="HTH lysR-type" evidence="4">
    <location>
        <begin position="1"/>
        <end position="60"/>
    </location>
</feature>
<dbReference type="PROSITE" id="PS50931">
    <property type="entry name" value="HTH_LYSR"/>
    <property type="match status" value="1"/>
</dbReference>
<evidence type="ECO:0000313" key="5">
    <source>
        <dbReference type="EMBL" id="PXV91193.1"/>
    </source>
</evidence>
<dbReference type="OrthoDB" id="9803735at2"/>
<evidence type="ECO:0000256" key="3">
    <source>
        <dbReference type="ARBA" id="ARBA00023163"/>
    </source>
</evidence>
<dbReference type="Gene3D" id="1.10.10.10">
    <property type="entry name" value="Winged helix-like DNA-binding domain superfamily/Winged helix DNA-binding domain"/>
    <property type="match status" value="1"/>
</dbReference>
<gene>
    <name evidence="5" type="ORF">C8E03_104201</name>
    <name evidence="6" type="ORF">CG710_008610</name>
</gene>
<dbReference type="InterPro" id="IPR000847">
    <property type="entry name" value="LysR_HTH_N"/>
</dbReference>
<dbReference type="Proteomes" id="UP000216411">
    <property type="component" value="Unassembled WGS sequence"/>
</dbReference>
<evidence type="ECO:0000256" key="1">
    <source>
        <dbReference type="ARBA" id="ARBA00009437"/>
    </source>
</evidence>